<sequence>MLYYVLTPAKLDRIDWNTNYKKRQKIVSLAKQNKLNNIGGYLYAIPDSLALSPSCKGKMISIEKQKDTLITITFYTDRGLIDHYSGFVYTNDPTDMENFEERLKEGGNDTKMEKNWYFIHE</sequence>
<accession>A0A4U3KSF0</accession>
<gene>
    <name evidence="1" type="ORF">FC093_22225</name>
</gene>
<protein>
    <submittedName>
        <fullName evidence="1">Uncharacterized protein</fullName>
    </submittedName>
</protein>
<keyword evidence="2" id="KW-1185">Reference proteome</keyword>
<dbReference type="AlphaFoldDB" id="A0A4U3KSF0"/>
<dbReference type="Proteomes" id="UP000305848">
    <property type="component" value="Unassembled WGS sequence"/>
</dbReference>
<dbReference type="RefSeq" id="WP_137264025.1">
    <property type="nucleotide sequence ID" value="NZ_SZQL01000031.1"/>
</dbReference>
<evidence type="ECO:0000313" key="1">
    <source>
        <dbReference type="EMBL" id="TKK64589.1"/>
    </source>
</evidence>
<organism evidence="1 2">
    <name type="scientific">Ilyomonas limi</name>
    <dbReference type="NCBI Taxonomy" id="2575867"/>
    <lineage>
        <taxon>Bacteria</taxon>
        <taxon>Pseudomonadati</taxon>
        <taxon>Bacteroidota</taxon>
        <taxon>Chitinophagia</taxon>
        <taxon>Chitinophagales</taxon>
        <taxon>Chitinophagaceae</taxon>
        <taxon>Ilyomonas</taxon>
    </lineage>
</organism>
<dbReference type="OrthoDB" id="839184at2"/>
<name>A0A4U3KSF0_9BACT</name>
<reference evidence="1 2" key="1">
    <citation type="submission" date="2019-05" db="EMBL/GenBank/DDBJ databases">
        <title>Panacibacter sp. strain 17mud1-8 Genome sequencing and assembly.</title>
        <authorList>
            <person name="Chhetri G."/>
        </authorList>
    </citation>
    <scope>NUCLEOTIDE SEQUENCE [LARGE SCALE GENOMIC DNA]</scope>
    <source>
        <strain evidence="1 2">17mud1-8</strain>
    </source>
</reference>
<dbReference type="EMBL" id="SZQL01000031">
    <property type="protein sequence ID" value="TKK64589.1"/>
    <property type="molecule type" value="Genomic_DNA"/>
</dbReference>
<proteinExistence type="predicted"/>
<evidence type="ECO:0000313" key="2">
    <source>
        <dbReference type="Proteomes" id="UP000305848"/>
    </source>
</evidence>
<comment type="caution">
    <text evidence="1">The sequence shown here is derived from an EMBL/GenBank/DDBJ whole genome shotgun (WGS) entry which is preliminary data.</text>
</comment>